<comment type="caution">
    <text evidence="7">The sequence shown here is derived from an EMBL/GenBank/DDBJ whole genome shotgun (WGS) entry which is preliminary data.</text>
</comment>
<reference evidence="7 8" key="1">
    <citation type="submission" date="2016-01" db="EMBL/GenBank/DDBJ databases">
        <title>Whole genome sequencing of Bhargavaea cecembensis T14.</title>
        <authorList>
            <person name="Hong K.W."/>
        </authorList>
    </citation>
    <scope>NUCLEOTIDE SEQUENCE [LARGE SCALE GENOMIC DNA]</scope>
    <source>
        <strain evidence="7 8">T14</strain>
    </source>
</reference>
<evidence type="ECO:0000256" key="2">
    <source>
        <dbReference type="ARBA" id="ARBA00009773"/>
    </source>
</evidence>
<feature type="transmembrane region" description="Helical" evidence="6">
    <location>
        <begin position="210"/>
        <end position="235"/>
    </location>
</feature>
<comment type="subcellular location">
    <subcellularLocation>
        <location evidence="1">Membrane</location>
        <topology evidence="1">Multi-pass membrane protein</topology>
    </subcellularLocation>
</comment>
<gene>
    <name evidence="7" type="ORF">AV656_04900</name>
</gene>
<keyword evidence="5 6" id="KW-0472">Membrane</keyword>
<feature type="transmembrane region" description="Helical" evidence="6">
    <location>
        <begin position="311"/>
        <end position="337"/>
    </location>
</feature>
<feature type="transmembrane region" description="Helical" evidence="6">
    <location>
        <begin position="151"/>
        <end position="176"/>
    </location>
</feature>
<evidence type="ECO:0000313" key="7">
    <source>
        <dbReference type="EMBL" id="KZE38261.1"/>
    </source>
</evidence>
<accession>A0A163FAZ1</accession>
<dbReference type="RefSeq" id="WP_063179563.1">
    <property type="nucleotide sequence ID" value="NZ_LQNT01000009.1"/>
</dbReference>
<feature type="transmembrane region" description="Helical" evidence="6">
    <location>
        <begin position="270"/>
        <end position="291"/>
    </location>
</feature>
<keyword evidence="4 6" id="KW-1133">Transmembrane helix</keyword>
<protein>
    <submittedName>
        <fullName evidence="7">Sporulation integral membrane protein YtvI</fullName>
    </submittedName>
</protein>
<dbReference type="InterPro" id="IPR014227">
    <property type="entry name" value="YtvI-like"/>
</dbReference>
<dbReference type="Pfam" id="PF01594">
    <property type="entry name" value="AI-2E_transport"/>
    <property type="match status" value="1"/>
</dbReference>
<dbReference type="InterPro" id="IPR002549">
    <property type="entry name" value="AI-2E-like"/>
</dbReference>
<evidence type="ECO:0000256" key="3">
    <source>
        <dbReference type="ARBA" id="ARBA00022692"/>
    </source>
</evidence>
<feature type="transmembrane region" description="Helical" evidence="6">
    <location>
        <begin position="12"/>
        <end position="43"/>
    </location>
</feature>
<dbReference type="NCBIfam" id="TIGR02872">
    <property type="entry name" value="spore_ytvI"/>
    <property type="match status" value="1"/>
</dbReference>
<evidence type="ECO:0000256" key="6">
    <source>
        <dbReference type="SAM" id="Phobius"/>
    </source>
</evidence>
<comment type="similarity">
    <text evidence="2">Belongs to the autoinducer-2 exporter (AI-2E) (TC 2.A.86) family.</text>
</comment>
<feature type="transmembrane region" description="Helical" evidence="6">
    <location>
        <begin position="63"/>
        <end position="81"/>
    </location>
</feature>
<feature type="transmembrane region" description="Helical" evidence="6">
    <location>
        <begin position="241"/>
        <end position="263"/>
    </location>
</feature>
<organism evidence="7 8">
    <name type="scientific">Bhargavaea cecembensis</name>
    <dbReference type="NCBI Taxonomy" id="394098"/>
    <lineage>
        <taxon>Bacteria</taxon>
        <taxon>Bacillati</taxon>
        <taxon>Bacillota</taxon>
        <taxon>Bacilli</taxon>
        <taxon>Bacillales</taxon>
        <taxon>Caryophanaceae</taxon>
        <taxon>Bhargavaea</taxon>
    </lineage>
</organism>
<evidence type="ECO:0000256" key="5">
    <source>
        <dbReference type="ARBA" id="ARBA00023136"/>
    </source>
</evidence>
<dbReference type="GO" id="GO:0055085">
    <property type="term" value="P:transmembrane transport"/>
    <property type="evidence" value="ECO:0007669"/>
    <property type="project" value="TreeGrafter"/>
</dbReference>
<name>A0A163FAZ1_9BACL</name>
<evidence type="ECO:0000313" key="8">
    <source>
        <dbReference type="Proteomes" id="UP000076490"/>
    </source>
</evidence>
<keyword evidence="3 6" id="KW-0812">Transmembrane</keyword>
<dbReference type="PANTHER" id="PTHR21716">
    <property type="entry name" value="TRANSMEMBRANE PROTEIN"/>
    <property type="match status" value="1"/>
</dbReference>
<evidence type="ECO:0000256" key="4">
    <source>
        <dbReference type="ARBA" id="ARBA00022989"/>
    </source>
</evidence>
<dbReference type="OrthoDB" id="9774361at2"/>
<dbReference type="Proteomes" id="UP000076490">
    <property type="component" value="Unassembled WGS sequence"/>
</dbReference>
<proteinExistence type="inferred from homology"/>
<evidence type="ECO:0000256" key="1">
    <source>
        <dbReference type="ARBA" id="ARBA00004141"/>
    </source>
</evidence>
<dbReference type="PANTHER" id="PTHR21716:SF68">
    <property type="entry name" value="TRANSPORT PROTEIN YTVI-RELATED"/>
    <property type="match status" value="1"/>
</dbReference>
<sequence length="352" mass="39542">MGKWLNRRNFTIFFLVIITILIAFFILPISLPLIFALLTAILLEPLVRMTMTRFKWKRKMTVISVYIFFLLLLALLIYFTVTQLVGRLINFTKSAPDTFNAIAGAWIDMQDKLFNYTEGMPLEVVESIQNGMNQVIESARDFLLAFVNYDVITGLLTGIPNFLVSLLFYAIALFLFMLDLPGLKKKVFNHLTDGTKKKVILMTDRLNRTVFGFIKAQFLVSLIILAAAFVGLLLIKPEYAILMSIIIWIIDLIPILGSIIILAPWSIYQFAVGDVAEATKLAILAAILLVIRRTVEPKVMGEQIGLSPLATLISMFIGLKLFGVLGLFIGPLIVILFTTAREAGIIKLDFKI</sequence>
<dbReference type="EMBL" id="LQNT01000009">
    <property type="protein sequence ID" value="KZE38261.1"/>
    <property type="molecule type" value="Genomic_DNA"/>
</dbReference>
<dbReference type="GO" id="GO:0016020">
    <property type="term" value="C:membrane"/>
    <property type="evidence" value="ECO:0007669"/>
    <property type="project" value="UniProtKB-SubCell"/>
</dbReference>
<dbReference type="AlphaFoldDB" id="A0A163FAZ1"/>